<organism evidence="2">
    <name type="scientific">marine sediment metagenome</name>
    <dbReference type="NCBI Taxonomy" id="412755"/>
    <lineage>
        <taxon>unclassified sequences</taxon>
        <taxon>metagenomes</taxon>
        <taxon>ecological metagenomes</taxon>
    </lineage>
</organism>
<comment type="caution">
    <text evidence="2">The sequence shown here is derived from an EMBL/GenBank/DDBJ whole genome shotgun (WGS) entry which is preliminary data.</text>
</comment>
<sequence>MIVGKGSLRPSLEALADRLGISHAVIWTGFRQDIPRLLAAMDIYILPSSNEGFAASMLEAMAASKPVVVTDVGGAQDVVTNGRTGILIPPGSASAIGSAVNDLLEQPEKRTALAQAGRSRVLEEFGVQRMADAYQDLYQTLELKA</sequence>
<accession>X1C7T7</accession>
<dbReference type="Pfam" id="PF00534">
    <property type="entry name" value="Glycos_transf_1"/>
    <property type="match status" value="1"/>
</dbReference>
<dbReference type="EMBL" id="BART01016341">
    <property type="protein sequence ID" value="GAG80461.1"/>
    <property type="molecule type" value="Genomic_DNA"/>
</dbReference>
<dbReference type="SUPFAM" id="SSF53756">
    <property type="entry name" value="UDP-Glycosyltransferase/glycogen phosphorylase"/>
    <property type="match status" value="1"/>
</dbReference>
<dbReference type="PANTHER" id="PTHR12526">
    <property type="entry name" value="GLYCOSYLTRANSFERASE"/>
    <property type="match status" value="1"/>
</dbReference>
<dbReference type="PANTHER" id="PTHR12526:SF636">
    <property type="entry name" value="BLL3647 PROTEIN"/>
    <property type="match status" value="1"/>
</dbReference>
<reference evidence="2" key="1">
    <citation type="journal article" date="2014" name="Front. Microbiol.">
        <title>High frequency of phylogenetically diverse reductive dehalogenase-homologous genes in deep subseafloor sedimentary metagenomes.</title>
        <authorList>
            <person name="Kawai M."/>
            <person name="Futagami T."/>
            <person name="Toyoda A."/>
            <person name="Takaki Y."/>
            <person name="Nishi S."/>
            <person name="Hori S."/>
            <person name="Arai W."/>
            <person name="Tsubouchi T."/>
            <person name="Morono Y."/>
            <person name="Uchiyama I."/>
            <person name="Ito T."/>
            <person name="Fujiyama A."/>
            <person name="Inagaki F."/>
            <person name="Takami H."/>
        </authorList>
    </citation>
    <scope>NUCLEOTIDE SEQUENCE</scope>
    <source>
        <strain evidence="2">Expedition CK06-06</strain>
    </source>
</reference>
<name>X1C7T7_9ZZZZ</name>
<dbReference type="Gene3D" id="3.40.50.2000">
    <property type="entry name" value="Glycogen Phosphorylase B"/>
    <property type="match status" value="2"/>
</dbReference>
<proteinExistence type="predicted"/>
<protein>
    <recommendedName>
        <fullName evidence="1">Glycosyl transferase family 1 domain-containing protein</fullName>
    </recommendedName>
</protein>
<gene>
    <name evidence="2" type="ORF">S01H4_31456</name>
</gene>
<dbReference type="AlphaFoldDB" id="X1C7T7"/>
<dbReference type="InterPro" id="IPR001296">
    <property type="entry name" value="Glyco_trans_1"/>
</dbReference>
<evidence type="ECO:0000259" key="1">
    <source>
        <dbReference type="Pfam" id="PF00534"/>
    </source>
</evidence>
<dbReference type="GO" id="GO:0016757">
    <property type="term" value="F:glycosyltransferase activity"/>
    <property type="evidence" value="ECO:0007669"/>
    <property type="project" value="InterPro"/>
</dbReference>
<evidence type="ECO:0000313" key="2">
    <source>
        <dbReference type="EMBL" id="GAG80461.1"/>
    </source>
</evidence>
<feature type="domain" description="Glycosyl transferase family 1" evidence="1">
    <location>
        <begin position="2"/>
        <end position="119"/>
    </location>
</feature>